<dbReference type="Gene3D" id="3.30.2060.10">
    <property type="entry name" value="Penicillin-binding protein 1b domain"/>
    <property type="match status" value="1"/>
</dbReference>
<evidence type="ECO:0000259" key="11">
    <source>
        <dbReference type="PROSITE" id="PS51192"/>
    </source>
</evidence>
<feature type="domain" description="Helicase C-terminal" evidence="12">
    <location>
        <begin position="742"/>
        <end position="897"/>
    </location>
</feature>
<keyword evidence="2 9" id="KW-0547">Nucleotide-binding</keyword>
<dbReference type="Pfam" id="PF17757">
    <property type="entry name" value="UvrB_inter"/>
    <property type="match status" value="1"/>
</dbReference>
<dbReference type="SUPFAM" id="SSF143517">
    <property type="entry name" value="TRCF domain-like"/>
    <property type="match status" value="1"/>
</dbReference>
<evidence type="ECO:0000256" key="1">
    <source>
        <dbReference type="ARBA" id="ARBA00022490"/>
    </source>
</evidence>
<dbReference type="SMART" id="SM01058">
    <property type="entry name" value="CarD_TRCF"/>
    <property type="match status" value="1"/>
</dbReference>
<dbReference type="PANTHER" id="PTHR47964">
    <property type="entry name" value="ATP-DEPENDENT DNA HELICASE HOMOLOG RECG, CHLOROPLASTIC"/>
    <property type="match status" value="1"/>
</dbReference>
<reference evidence="13" key="1">
    <citation type="submission" date="2020-05" db="EMBL/GenBank/DDBJ databases">
        <title>Nod-independent and nitrogen-fixing Bradyrhizobium aeschynomene sp. nov. isolated from nodules of Aeschynomene indica.</title>
        <authorList>
            <person name="Zhang Z."/>
        </authorList>
    </citation>
    <scope>NUCLEOTIDE SEQUENCE</scope>
    <source>
        <strain evidence="13">83012</strain>
    </source>
</reference>
<feature type="domain" description="Helicase ATP-binding" evidence="11">
    <location>
        <begin position="564"/>
        <end position="725"/>
    </location>
</feature>
<dbReference type="InterPro" id="IPR027417">
    <property type="entry name" value="P-loop_NTPase"/>
</dbReference>
<dbReference type="InterPro" id="IPR003711">
    <property type="entry name" value="CarD-like/TRCF_RID"/>
</dbReference>
<dbReference type="SUPFAM" id="SSF141259">
    <property type="entry name" value="CarD-like"/>
    <property type="match status" value="1"/>
</dbReference>
<dbReference type="InterPro" id="IPR036101">
    <property type="entry name" value="CarD-like/TRCF_RID_sf"/>
</dbReference>
<keyword evidence="6 9" id="KW-0067">ATP-binding</keyword>
<dbReference type="Pfam" id="PF00271">
    <property type="entry name" value="Helicase_C"/>
    <property type="match status" value="1"/>
</dbReference>
<dbReference type="SMART" id="SM00982">
    <property type="entry name" value="TRCF"/>
    <property type="match status" value="1"/>
</dbReference>
<evidence type="ECO:0000256" key="9">
    <source>
        <dbReference type="HAMAP-Rule" id="MF_00969"/>
    </source>
</evidence>
<name>A0ABX2CCG5_9BRAD</name>
<dbReference type="Gene3D" id="3.40.50.11180">
    <property type="match status" value="1"/>
</dbReference>
<comment type="similarity">
    <text evidence="9">In the N-terminal section; belongs to the UvrB family.</text>
</comment>
<feature type="compositionally biased region" description="Polar residues" evidence="10">
    <location>
        <begin position="1"/>
        <end position="10"/>
    </location>
</feature>
<dbReference type="Proteomes" id="UP000886476">
    <property type="component" value="Unassembled WGS sequence"/>
</dbReference>
<keyword evidence="14" id="KW-1185">Reference proteome</keyword>
<evidence type="ECO:0000313" key="13">
    <source>
        <dbReference type="EMBL" id="NPU65828.1"/>
    </source>
</evidence>
<dbReference type="InterPro" id="IPR001650">
    <property type="entry name" value="Helicase_C-like"/>
</dbReference>
<evidence type="ECO:0000256" key="2">
    <source>
        <dbReference type="ARBA" id="ARBA00022741"/>
    </source>
</evidence>
<comment type="subcellular location">
    <subcellularLocation>
        <location evidence="9">Cytoplasm</location>
    </subcellularLocation>
</comment>
<comment type="similarity">
    <text evidence="9">In the C-terminal section; belongs to the helicase family. RecG subfamily.</text>
</comment>
<dbReference type="SMART" id="SM00487">
    <property type="entry name" value="DEXDc"/>
    <property type="match status" value="1"/>
</dbReference>
<dbReference type="Gene3D" id="3.90.1150.50">
    <property type="entry name" value="Transcription-repair-coupling factor, D7 domain"/>
    <property type="match status" value="1"/>
</dbReference>
<feature type="region of interest" description="Disordered" evidence="10">
    <location>
        <begin position="1"/>
        <end position="35"/>
    </location>
</feature>
<dbReference type="EC" id="3.6.4.-" evidence="9"/>
<dbReference type="SUPFAM" id="SSF52540">
    <property type="entry name" value="P-loop containing nucleoside triphosphate hydrolases"/>
    <property type="match status" value="4"/>
</dbReference>
<keyword evidence="1 9" id="KW-0963">Cytoplasm</keyword>
<sequence>MVRSSVTPKSQKADRSRSVAAGTAPARARPSPSSDAPLGLLALHLLSERQRRKTHGLIFIADNEPRAERLAAVLHAMDPGCDVLVLPRFDTLPFDDAEPSREVAGRRTHVLRRLAERASAPLLISTVEAMLPRVPPPRCWTDWSLRVATDQSIDVEAFRKALIASGYDPDEPPDHPGGLLCHGQTTELFPAGALGPVRISHADGVVSDIHFFDPVHQNQIAAAETLVIDPMSEREIGDEASRIDIFDYLDGADIIVDTEVPQRADLRHAALDENAPDAARRQRGFIGRDAWQHALGVATVLPKTSDLEPIPRFAEQKSARNALRRFIASYHQPGLGVIFTAGTAHDLARMERLAGVKAERCANWAAAMRASRARVAALMVDLERGFRTGTTQPLSVITAAEVLGSRARHLQPMTRQQAAHGAEIRPLPGSAVVHLQRGLALLRGLELVSAPDVSPREMIRLQFADDEAILLPIGELASIWPYARDPSGVRLDDADGRSWAARCLRAEREIDSTAEALSELIRARRRTEAPRIMAPAVAYERFVARFPYLATPDQAAAIEDVLKDLGAGHPMDRIVCGDVGFGKTEVALRAAAATVLAGRQVVLVVPTTVLAAQHVQTFAKRFAPFRIEIGHLSRLSTAAEARCIKRRLADGSLKLVIGTTALAADDVVFANLGLVIIDEEQHFGVADKARLSALRSGVHTLTMSATPIPRTMAGAMAGLRDLSVIATPPAQRLPVVTRVAPPLESTLAIALRREHRRRGQSFVICPRIKDLAPMQERLRHAVPELSLAVIHGRMAARDIDAQMMRFVSGHADVLLATNIVENGLDIPRANTILISGAERFGLSQLHQLRGRVGRGGIRAFAYLLTDAPGDEAGKRLAALEELSATGAGFQISARDLDLRGAGDLLSEQQAGHVQIFGPALYHELLSRALSGRPHRAADMWFPELHIDQPAFVPTDYVQDQITRLEVYARLAHADSTAEIDDIEDDVQLRFGLPPPEVSNLFATARIGLECRALGITRLDVGTDGIAARLRPKPSAAKGRQQAGPSRSRLVYKHKISRSRLLSAALRFLAALKRNGTSKRSRSRGS</sequence>
<evidence type="ECO:0000256" key="6">
    <source>
        <dbReference type="ARBA" id="ARBA00022840"/>
    </source>
</evidence>
<dbReference type="Pfam" id="PF00270">
    <property type="entry name" value="DEAD"/>
    <property type="match status" value="1"/>
</dbReference>
<dbReference type="InterPro" id="IPR005118">
    <property type="entry name" value="TRCF_C"/>
</dbReference>
<comment type="function">
    <text evidence="9">Couples transcription and DNA repair by recognizing RNA polymerase (RNAP) stalled at DNA lesions. Mediates ATP-dependent release of RNAP and its truncated transcript from the DNA, and recruitment of nucleotide excision repair machinery to the damaged site.</text>
</comment>
<keyword evidence="8 9" id="KW-0234">DNA repair</keyword>
<comment type="caution">
    <text evidence="13">The sequence shown here is derived from an EMBL/GenBank/DDBJ whole genome shotgun (WGS) entry which is preliminary data.</text>
</comment>
<evidence type="ECO:0000256" key="8">
    <source>
        <dbReference type="ARBA" id="ARBA00023204"/>
    </source>
</evidence>
<dbReference type="EMBL" id="JABFDN010000003">
    <property type="protein sequence ID" value="NPU65828.1"/>
    <property type="molecule type" value="Genomic_DNA"/>
</dbReference>
<dbReference type="PROSITE" id="PS51194">
    <property type="entry name" value="HELICASE_CTER"/>
    <property type="match status" value="1"/>
</dbReference>
<protein>
    <recommendedName>
        <fullName evidence="9">Transcription-repair-coupling factor</fullName>
        <shortName evidence="9">TRCF</shortName>
        <ecNumber evidence="9">3.6.4.-</ecNumber>
    </recommendedName>
</protein>
<dbReference type="Pfam" id="PF03461">
    <property type="entry name" value="TRCF"/>
    <property type="match status" value="1"/>
</dbReference>
<proteinExistence type="inferred from homology"/>
<dbReference type="Gene3D" id="2.40.10.170">
    <property type="match status" value="1"/>
</dbReference>
<keyword evidence="7 9" id="KW-0238">DNA-binding</keyword>
<evidence type="ECO:0000256" key="7">
    <source>
        <dbReference type="ARBA" id="ARBA00023125"/>
    </source>
</evidence>
<gene>
    <name evidence="9" type="primary">mfd</name>
    <name evidence="13" type="ORF">HL667_12560</name>
</gene>
<dbReference type="PROSITE" id="PS51192">
    <property type="entry name" value="HELICASE_ATP_BIND_1"/>
    <property type="match status" value="1"/>
</dbReference>
<dbReference type="InterPro" id="IPR014001">
    <property type="entry name" value="Helicase_ATP-bd"/>
</dbReference>
<dbReference type="PANTHER" id="PTHR47964:SF1">
    <property type="entry name" value="ATP-DEPENDENT DNA HELICASE HOMOLOG RECG, CHLOROPLASTIC"/>
    <property type="match status" value="1"/>
</dbReference>
<dbReference type="GO" id="GO:0004386">
    <property type="term" value="F:helicase activity"/>
    <property type="evidence" value="ECO:0007669"/>
    <property type="project" value="UniProtKB-KW"/>
</dbReference>
<dbReference type="InterPro" id="IPR047112">
    <property type="entry name" value="RecG/Mfd"/>
</dbReference>
<keyword evidence="3 9" id="KW-0227">DNA damage</keyword>
<evidence type="ECO:0000256" key="10">
    <source>
        <dbReference type="SAM" id="MobiDB-lite"/>
    </source>
</evidence>
<dbReference type="SMART" id="SM00490">
    <property type="entry name" value="HELICc"/>
    <property type="match status" value="1"/>
</dbReference>
<keyword evidence="4 9" id="KW-0378">Hydrolase</keyword>
<evidence type="ECO:0000259" key="12">
    <source>
        <dbReference type="PROSITE" id="PS51194"/>
    </source>
</evidence>
<evidence type="ECO:0000256" key="3">
    <source>
        <dbReference type="ARBA" id="ARBA00022763"/>
    </source>
</evidence>
<accession>A0ABX2CCG5</accession>
<organism evidence="13 14">
    <name type="scientific">Bradyrhizobium aeschynomenes</name>
    <dbReference type="NCBI Taxonomy" id="2734909"/>
    <lineage>
        <taxon>Bacteria</taxon>
        <taxon>Pseudomonadati</taxon>
        <taxon>Pseudomonadota</taxon>
        <taxon>Alphaproteobacteria</taxon>
        <taxon>Hyphomicrobiales</taxon>
        <taxon>Nitrobacteraceae</taxon>
        <taxon>Bradyrhizobium</taxon>
    </lineage>
</organism>
<keyword evidence="5 13" id="KW-0347">Helicase</keyword>
<dbReference type="InterPro" id="IPR011545">
    <property type="entry name" value="DEAD/DEAH_box_helicase_dom"/>
</dbReference>
<dbReference type="InterPro" id="IPR037235">
    <property type="entry name" value="TRCF-like_C_D7"/>
</dbReference>
<evidence type="ECO:0000256" key="4">
    <source>
        <dbReference type="ARBA" id="ARBA00022801"/>
    </source>
</evidence>
<evidence type="ECO:0000313" key="14">
    <source>
        <dbReference type="Proteomes" id="UP000886476"/>
    </source>
</evidence>
<dbReference type="Gene3D" id="3.40.50.300">
    <property type="entry name" value="P-loop containing nucleotide triphosphate hydrolases"/>
    <property type="match status" value="2"/>
</dbReference>
<dbReference type="InterPro" id="IPR004576">
    <property type="entry name" value="Mfd"/>
</dbReference>
<evidence type="ECO:0000256" key="5">
    <source>
        <dbReference type="ARBA" id="ARBA00022806"/>
    </source>
</evidence>
<dbReference type="InterPro" id="IPR041471">
    <property type="entry name" value="UvrB_inter"/>
</dbReference>
<dbReference type="HAMAP" id="MF_00969">
    <property type="entry name" value="TRCF"/>
    <property type="match status" value="1"/>
</dbReference>